<proteinExistence type="predicted"/>
<dbReference type="EMBL" id="BJYI01000026">
    <property type="protein sequence ID" value="GEN74106.1"/>
    <property type="molecule type" value="Genomic_DNA"/>
</dbReference>
<gene>
    <name evidence="1" type="ORF">CLA01_41780</name>
</gene>
<organism evidence="1 2">
    <name type="scientific">Chryseobacterium lathyri</name>
    <dbReference type="NCBI Taxonomy" id="395933"/>
    <lineage>
        <taxon>Bacteria</taxon>
        <taxon>Pseudomonadati</taxon>
        <taxon>Bacteroidota</taxon>
        <taxon>Flavobacteriia</taxon>
        <taxon>Flavobacteriales</taxon>
        <taxon>Weeksellaceae</taxon>
        <taxon>Chryseobacterium group</taxon>
        <taxon>Chryseobacterium</taxon>
    </lineage>
</organism>
<comment type="caution">
    <text evidence="1">The sequence shown here is derived from an EMBL/GenBank/DDBJ whole genome shotgun (WGS) entry which is preliminary data.</text>
</comment>
<dbReference type="AlphaFoldDB" id="A0A511YG17"/>
<name>A0A511YG17_9FLAO</name>
<dbReference type="RefSeq" id="WP_111960169.1">
    <property type="nucleotide sequence ID" value="NZ_BJYI01000026.1"/>
</dbReference>
<reference evidence="1 2" key="1">
    <citation type="submission" date="2019-07" db="EMBL/GenBank/DDBJ databases">
        <title>Whole genome shotgun sequence of Chryseobacterium lathyri NBRC 105250.</title>
        <authorList>
            <person name="Hosoyama A."/>
            <person name="Uohara A."/>
            <person name="Ohji S."/>
            <person name="Ichikawa N."/>
        </authorList>
    </citation>
    <scope>NUCLEOTIDE SEQUENCE [LARGE SCALE GENOMIC DNA]</scope>
    <source>
        <strain evidence="1 2">NBRC 105250</strain>
    </source>
</reference>
<evidence type="ECO:0000313" key="2">
    <source>
        <dbReference type="Proteomes" id="UP000321150"/>
    </source>
</evidence>
<sequence length="248" mass="29086">MLKWSSEKDVNEFCAEICSRFNPKYVGNQQEKDALAELDFATAYSFAKNCELTAEEFFLAFNLAAEGRLKYEEDKDGNAEPIKLFREIDAIKLNEVKSAYIRYKSLDKKYENGKAEIKAFLEPPIVEPTPEEKKAARNKFYTAEYRRLQLEGNVLGTIVFYDLIKKRGLKTVKVEFIEAVLSTFIPEKIENIARKEEPEKIRVPKIQKNDPLTYFKDCIVKAYIEKEELKEFTEEAWIEHWEKLHNQE</sequence>
<protein>
    <submittedName>
        <fullName evidence="1">Uncharacterized protein</fullName>
    </submittedName>
</protein>
<evidence type="ECO:0000313" key="1">
    <source>
        <dbReference type="EMBL" id="GEN74106.1"/>
    </source>
</evidence>
<dbReference type="OrthoDB" id="9979325at2"/>
<dbReference type="Proteomes" id="UP000321150">
    <property type="component" value="Unassembled WGS sequence"/>
</dbReference>
<accession>A0A511YG17</accession>